<dbReference type="EMBL" id="QFPO01000017">
    <property type="protein sequence ID" value="PZQ11196.1"/>
    <property type="molecule type" value="Genomic_DNA"/>
</dbReference>
<dbReference type="Proteomes" id="UP000249046">
    <property type="component" value="Unassembled WGS sequence"/>
</dbReference>
<comment type="caution">
    <text evidence="2">The sequence shown here is derived from an EMBL/GenBank/DDBJ whole genome shotgun (WGS) entry which is preliminary data.</text>
</comment>
<proteinExistence type="predicted"/>
<protein>
    <recommendedName>
        <fullName evidence="4">Ig-like domain-containing protein</fullName>
    </recommendedName>
</protein>
<keyword evidence="1" id="KW-0732">Signal</keyword>
<evidence type="ECO:0008006" key="4">
    <source>
        <dbReference type="Google" id="ProtNLM"/>
    </source>
</evidence>
<evidence type="ECO:0000313" key="2">
    <source>
        <dbReference type="EMBL" id="PZQ11196.1"/>
    </source>
</evidence>
<name>A0A2W5K274_9GAMM</name>
<feature type="chain" id="PRO_5016044162" description="Ig-like domain-containing protein" evidence="1">
    <location>
        <begin position="32"/>
        <end position="801"/>
    </location>
</feature>
<feature type="signal peptide" evidence="1">
    <location>
        <begin position="1"/>
        <end position="31"/>
    </location>
</feature>
<gene>
    <name evidence="2" type="ORF">DI564_14920</name>
</gene>
<evidence type="ECO:0000256" key="1">
    <source>
        <dbReference type="SAM" id="SignalP"/>
    </source>
</evidence>
<accession>A0A2W5K274</accession>
<organism evidence="2 3">
    <name type="scientific">Rhodanobacter denitrificans</name>
    <dbReference type="NCBI Taxonomy" id="666685"/>
    <lineage>
        <taxon>Bacteria</taxon>
        <taxon>Pseudomonadati</taxon>
        <taxon>Pseudomonadota</taxon>
        <taxon>Gammaproteobacteria</taxon>
        <taxon>Lysobacterales</taxon>
        <taxon>Rhodanobacteraceae</taxon>
        <taxon>Rhodanobacter</taxon>
    </lineage>
</organism>
<dbReference type="AlphaFoldDB" id="A0A2W5K274"/>
<dbReference type="SUPFAM" id="SSF63825">
    <property type="entry name" value="YWTD domain"/>
    <property type="match status" value="1"/>
</dbReference>
<evidence type="ECO:0000313" key="3">
    <source>
        <dbReference type="Proteomes" id="UP000249046"/>
    </source>
</evidence>
<sequence>MQTIRTTAGGRVAGALIATLAAVAATPVAHAAGAAPEGAATSLTAVVGRVTDPADLFTPCLEGSTNIDLAPGDQAVLCAFMHNGSSEDLYFHDFSDAALGLVAPMSSFFVPAGWDFPLPLIVPFTVGTQSQTRRLTWRAEHARSTFDWTVQEGSGPPDRIFADGMEASAPPAQFVDISATGTDLGALQAGVYVPMPFAFRFSDDLYDGLVTTACITAKGAISFNQDSCFMDGFNDPLATSTVAAYPPFVAPYWDALYAAEGIGRVLYATLGQAPDRRFVVQWNGMGHEGVLDPSGNDLTFQAVFRERDGAIEFNYRTTAFGAGNAAIDRGASATIGLQFDRFRAAQFSYATPSLHDGMSIVWTPRFSTLFTTTAPPVTINVGRPAISTLPSAAQGLAATLPSGSAGSVPLQIVNRGNRTLEWRLGEAAATAHMPAVPAPSAPAAGDAPVRRMSRRGDLQATEGGSGTVPGVAIALVDNGDGTSNRRIGSFDPAHPAGGVSAFLDMPVTSTSTYVSADFPSDDFGTLRAFSGTFHWFDLLDGSETTNLYTPLLHNVPSGLLSRSFMRALQWDPVTQRSFLSASTVSTDGMRCGGTLFNMEFSNPLAPTGVYVGTSETGTDCIGNIAIDRNGLMYAIGLPDGMLYAIDKTTAQALPIAAIDVDIDAYWPGADLVFDQASGELYLAAFYLVDNAASPIHLYRVDPIDGTTTPLGTAPAGTFIETFAIAARDSNRCATPSSVPWLSYATPGGSTAPDPEGDDPSTVQVLIDAAGLQPGAYQATLCIANNDPTSRRLAVPVSLTVQ</sequence>
<reference evidence="2 3" key="1">
    <citation type="submission" date="2017-08" db="EMBL/GenBank/DDBJ databases">
        <title>Infants hospitalized years apart are colonized by the same room-sourced microbial strains.</title>
        <authorList>
            <person name="Brooks B."/>
            <person name="Olm M.R."/>
            <person name="Firek B.A."/>
            <person name="Baker R."/>
            <person name="Thomas B.C."/>
            <person name="Morowitz M.J."/>
            <person name="Banfield J.F."/>
        </authorList>
    </citation>
    <scope>NUCLEOTIDE SEQUENCE [LARGE SCALE GENOMIC DNA]</scope>
    <source>
        <strain evidence="2">S2_005_003_R2_42</strain>
    </source>
</reference>